<dbReference type="Proteomes" id="UP000284824">
    <property type="component" value="Unassembled WGS sequence"/>
</dbReference>
<organism evidence="1 2">
    <name type="scientific">Nonomuraea polychroma</name>
    <dbReference type="NCBI Taxonomy" id="46176"/>
    <lineage>
        <taxon>Bacteria</taxon>
        <taxon>Bacillati</taxon>
        <taxon>Actinomycetota</taxon>
        <taxon>Actinomycetes</taxon>
        <taxon>Streptosporangiales</taxon>
        <taxon>Streptosporangiaceae</taxon>
        <taxon>Nonomuraea</taxon>
    </lineage>
</organism>
<keyword evidence="2" id="KW-1185">Reference proteome</keyword>
<evidence type="ECO:0000313" key="1">
    <source>
        <dbReference type="EMBL" id="RVX38985.1"/>
    </source>
</evidence>
<proteinExistence type="predicted"/>
<comment type="caution">
    <text evidence="1">The sequence shown here is derived from an EMBL/GenBank/DDBJ whole genome shotgun (WGS) entry which is preliminary data.</text>
</comment>
<gene>
    <name evidence="1" type="ORF">EDD27_1317</name>
</gene>
<reference evidence="1 2" key="1">
    <citation type="submission" date="2019-01" db="EMBL/GenBank/DDBJ databases">
        <title>Sequencing the genomes of 1000 actinobacteria strains.</title>
        <authorList>
            <person name="Klenk H.-P."/>
        </authorList>
    </citation>
    <scope>NUCLEOTIDE SEQUENCE [LARGE SCALE GENOMIC DNA]</scope>
    <source>
        <strain evidence="1 2">DSM 43925</strain>
    </source>
</reference>
<evidence type="ECO:0008006" key="3">
    <source>
        <dbReference type="Google" id="ProtNLM"/>
    </source>
</evidence>
<dbReference type="RefSeq" id="WP_127931541.1">
    <property type="nucleotide sequence ID" value="NZ_SAUN01000001.1"/>
</dbReference>
<sequence>MTDDDRLEADLRRAADIMDPVPAHLIQSAVDAFSLSTLDDELAELAFDSLAEPAAPVRSGGGTRLVGFTTGAVRIELELTMGDDSCRILGRLTPPQPADIEVQQRHTRTDALGRFSYDGLALGPFILRCRLPHMVIVTEWITI</sequence>
<name>A0A438LZK2_9ACTN</name>
<evidence type="ECO:0000313" key="2">
    <source>
        <dbReference type="Proteomes" id="UP000284824"/>
    </source>
</evidence>
<accession>A0A438LZK2</accession>
<dbReference type="AlphaFoldDB" id="A0A438LZK2"/>
<dbReference type="EMBL" id="SAUN01000001">
    <property type="protein sequence ID" value="RVX38985.1"/>
    <property type="molecule type" value="Genomic_DNA"/>
</dbReference>
<protein>
    <recommendedName>
        <fullName evidence="3">Carboxypeptidase family protein</fullName>
    </recommendedName>
</protein>
<dbReference type="OrthoDB" id="3527070at2"/>